<dbReference type="EMBL" id="LDPH01000038">
    <property type="protein sequence ID" value="KLV20647.1"/>
    <property type="molecule type" value="Genomic_DNA"/>
</dbReference>
<gene>
    <name evidence="2" type="ORF">ABW02_23235</name>
</gene>
<keyword evidence="1" id="KW-1133">Transmembrane helix</keyword>
<accession>A0A0J1I3X2</accession>
<keyword evidence="3" id="KW-1185">Reference proteome</keyword>
<organism evidence="2 3">
    <name type="scientific">Niallia circulans</name>
    <name type="common">Bacillus circulans</name>
    <dbReference type="NCBI Taxonomy" id="1397"/>
    <lineage>
        <taxon>Bacteria</taxon>
        <taxon>Bacillati</taxon>
        <taxon>Bacillota</taxon>
        <taxon>Bacilli</taxon>
        <taxon>Bacillales</taxon>
        <taxon>Bacillaceae</taxon>
        <taxon>Niallia</taxon>
    </lineage>
</organism>
<dbReference type="InterPro" id="IPR035921">
    <property type="entry name" value="F/V-ATP_Csub_sf"/>
</dbReference>
<feature type="transmembrane region" description="Helical" evidence="1">
    <location>
        <begin position="44"/>
        <end position="69"/>
    </location>
</feature>
<comment type="caution">
    <text evidence="2">The sequence shown here is derived from an EMBL/GenBank/DDBJ whole genome shotgun (WGS) entry which is preliminary data.</text>
</comment>
<protein>
    <submittedName>
        <fullName evidence="2">Uncharacterized protein</fullName>
    </submittedName>
</protein>
<evidence type="ECO:0000313" key="2">
    <source>
        <dbReference type="EMBL" id="KLV20647.1"/>
    </source>
</evidence>
<feature type="transmembrane region" description="Helical" evidence="1">
    <location>
        <begin position="81"/>
        <end position="101"/>
    </location>
</feature>
<evidence type="ECO:0000313" key="3">
    <source>
        <dbReference type="Proteomes" id="UP000036045"/>
    </source>
</evidence>
<keyword evidence="1" id="KW-0812">Transmembrane</keyword>
<dbReference type="Proteomes" id="UP000036045">
    <property type="component" value="Unassembled WGS sequence"/>
</dbReference>
<proteinExistence type="predicted"/>
<feature type="transmembrane region" description="Helical" evidence="1">
    <location>
        <begin position="12"/>
        <end position="32"/>
    </location>
</feature>
<dbReference type="OrthoDB" id="2879341at2"/>
<keyword evidence="1" id="KW-0472">Membrane</keyword>
<feature type="transmembrane region" description="Helical" evidence="1">
    <location>
        <begin position="107"/>
        <end position="130"/>
    </location>
</feature>
<evidence type="ECO:0000256" key="1">
    <source>
        <dbReference type="SAM" id="Phobius"/>
    </source>
</evidence>
<dbReference type="PATRIC" id="fig|1397.4.peg.3773"/>
<sequence>MKEINSRIRYLAFLIFWTLLIGGISSVMLYPINHFTLKIDIVFYYSLFILAFVSSGIFYHIFYSVIIFGSAENPSEKKERFWDTLSIVIFSIIVLIFGIIVYLLSGILAYGIVTFFVCLSGVYTWCLPMLDIKKLLKEREQKYNKVFIDENGHKRMWFKV</sequence>
<name>A0A0J1I3X2_NIACI</name>
<dbReference type="AlphaFoldDB" id="A0A0J1I3X2"/>
<reference evidence="2 3" key="1">
    <citation type="submission" date="2015-05" db="EMBL/GenBank/DDBJ databases">
        <title>Whole genome sequence and identification of bacterial endophytes from Costus igneus.</title>
        <authorList>
            <person name="Lee Y.P."/>
            <person name="Gan H.M."/>
            <person name="Eng W."/>
            <person name="Wheatley M.S."/>
            <person name="Caraballo A."/>
            <person name="Polter S."/>
            <person name="Savka M.A."/>
            <person name="Hudson A.O."/>
        </authorList>
    </citation>
    <scope>NUCLEOTIDE SEQUENCE [LARGE SCALE GENOMIC DNA]</scope>
    <source>
        <strain evidence="2 3">RIT379</strain>
    </source>
</reference>
<dbReference type="SUPFAM" id="SSF81333">
    <property type="entry name" value="F1F0 ATP synthase subunit C"/>
    <property type="match status" value="1"/>
</dbReference>
<dbReference type="RefSeq" id="WP_031536990.1">
    <property type="nucleotide sequence ID" value="NZ_JADYUA010000057.1"/>
</dbReference>